<keyword evidence="1" id="KW-0472">Membrane</keyword>
<comment type="caution">
    <text evidence="2">The sequence shown here is derived from an EMBL/GenBank/DDBJ whole genome shotgun (WGS) entry which is preliminary data.</text>
</comment>
<reference evidence="2" key="1">
    <citation type="journal article" date="2014" name="Front. Microbiol.">
        <title>High frequency of phylogenetically diverse reductive dehalogenase-homologous genes in deep subseafloor sedimentary metagenomes.</title>
        <authorList>
            <person name="Kawai M."/>
            <person name="Futagami T."/>
            <person name="Toyoda A."/>
            <person name="Takaki Y."/>
            <person name="Nishi S."/>
            <person name="Hori S."/>
            <person name="Arai W."/>
            <person name="Tsubouchi T."/>
            <person name="Morono Y."/>
            <person name="Uchiyama I."/>
            <person name="Ito T."/>
            <person name="Fujiyama A."/>
            <person name="Inagaki F."/>
            <person name="Takami H."/>
        </authorList>
    </citation>
    <scope>NUCLEOTIDE SEQUENCE</scope>
    <source>
        <strain evidence="2">Expedition CK06-06</strain>
    </source>
</reference>
<dbReference type="EMBL" id="BARS01010190">
    <property type="protein sequence ID" value="GAF90757.1"/>
    <property type="molecule type" value="Genomic_DNA"/>
</dbReference>
<protein>
    <submittedName>
        <fullName evidence="2">Uncharacterized protein</fullName>
    </submittedName>
</protein>
<evidence type="ECO:0000256" key="1">
    <source>
        <dbReference type="SAM" id="Phobius"/>
    </source>
</evidence>
<evidence type="ECO:0000313" key="2">
    <source>
        <dbReference type="EMBL" id="GAF90757.1"/>
    </source>
</evidence>
<proteinExistence type="predicted"/>
<name>X0TRH3_9ZZZZ</name>
<keyword evidence="1" id="KW-0812">Transmembrane</keyword>
<keyword evidence="1" id="KW-1133">Transmembrane helix</keyword>
<feature type="transmembrane region" description="Helical" evidence="1">
    <location>
        <begin position="21"/>
        <end position="38"/>
    </location>
</feature>
<feature type="non-terminal residue" evidence="2">
    <location>
        <position position="1"/>
    </location>
</feature>
<dbReference type="AlphaFoldDB" id="X0TRH3"/>
<sequence length="48" mass="5453">VRSKLTTLIPALFNKDGNPNLSGYIFNSIFFSLLYYVISKSMTHLQSI</sequence>
<accession>X0TRH3</accession>
<gene>
    <name evidence="2" type="ORF">S01H1_18954</name>
</gene>
<organism evidence="2">
    <name type="scientific">marine sediment metagenome</name>
    <dbReference type="NCBI Taxonomy" id="412755"/>
    <lineage>
        <taxon>unclassified sequences</taxon>
        <taxon>metagenomes</taxon>
        <taxon>ecological metagenomes</taxon>
    </lineage>
</organism>